<dbReference type="AlphaFoldDB" id="A0A6A1U2X7"/>
<gene>
    <name evidence="2" type="ORF">F4V91_04860</name>
</gene>
<evidence type="ECO:0000313" key="2">
    <source>
        <dbReference type="EMBL" id="KAB1089367.1"/>
    </source>
</evidence>
<organism evidence="2 3">
    <name type="scientific">Neorhizobium galegae</name>
    <name type="common">Rhizobium galegae</name>
    <dbReference type="NCBI Taxonomy" id="399"/>
    <lineage>
        <taxon>Bacteria</taxon>
        <taxon>Pseudomonadati</taxon>
        <taxon>Pseudomonadota</taxon>
        <taxon>Alphaproteobacteria</taxon>
        <taxon>Hyphomicrobiales</taxon>
        <taxon>Rhizobiaceae</taxon>
        <taxon>Rhizobium/Agrobacterium group</taxon>
        <taxon>Neorhizobium</taxon>
    </lineage>
</organism>
<feature type="region of interest" description="Disordered" evidence="1">
    <location>
        <begin position="94"/>
        <end position="118"/>
    </location>
</feature>
<proteinExistence type="predicted"/>
<dbReference type="EMBL" id="VZUL01000002">
    <property type="protein sequence ID" value="KAB1089367.1"/>
    <property type="molecule type" value="Genomic_DNA"/>
</dbReference>
<reference evidence="2 3" key="1">
    <citation type="submission" date="2019-09" db="EMBL/GenBank/DDBJ databases">
        <title>Genome sequencing of Ng87 strain.</title>
        <authorList>
            <person name="Karasev E.S."/>
            <person name="Andronov E."/>
        </authorList>
    </citation>
    <scope>NUCLEOTIDE SEQUENCE [LARGE SCALE GENOMIC DNA]</scope>
    <source>
        <strain evidence="2 3">Ng87</strain>
    </source>
</reference>
<protein>
    <submittedName>
        <fullName evidence="2">Type II toxin-antitoxin system VapB family antitoxin</fullName>
    </submittedName>
</protein>
<comment type="caution">
    <text evidence="2">The sequence shown here is derived from an EMBL/GenBank/DDBJ whole genome shotgun (WGS) entry which is preliminary data.</text>
</comment>
<accession>A0A6A1U2X7</accession>
<dbReference type="CDD" id="cd22231">
    <property type="entry name" value="RHH_NikR_HicB-like"/>
    <property type="match status" value="1"/>
</dbReference>
<name>A0A6A1U2X7_NEOGA</name>
<dbReference type="Pfam" id="PF09957">
    <property type="entry name" value="VapB_antitoxin"/>
    <property type="match status" value="1"/>
</dbReference>
<evidence type="ECO:0000256" key="1">
    <source>
        <dbReference type="SAM" id="MobiDB-lite"/>
    </source>
</evidence>
<dbReference type="InterPro" id="IPR019239">
    <property type="entry name" value="VapB_antitoxin"/>
</dbReference>
<evidence type="ECO:0000313" key="3">
    <source>
        <dbReference type="Proteomes" id="UP000386575"/>
    </source>
</evidence>
<dbReference type="Proteomes" id="UP000386575">
    <property type="component" value="Unassembled WGS sequence"/>
</dbReference>
<sequence>MVNEVLNGWLKQSSRTRQKDADVVRPHCHVSNGKCILYGRLGGGGKRTTITVDEKLLAEAKEFSGVENTSDVIRRALTLLVQHEAAQRLIMLGGSAPDLEAPPRRRWNPDGTWEGNPK</sequence>